<dbReference type="Proteomes" id="UP000296374">
    <property type="component" value="Chromosome"/>
</dbReference>
<evidence type="ECO:0000256" key="1">
    <source>
        <dbReference type="ARBA" id="ARBA00009437"/>
    </source>
</evidence>
<evidence type="ECO:0000256" key="3">
    <source>
        <dbReference type="ARBA" id="ARBA00023125"/>
    </source>
</evidence>
<comment type="similarity">
    <text evidence="1">Belongs to the LysR transcriptional regulatory family.</text>
</comment>
<dbReference type="Pfam" id="PF03466">
    <property type="entry name" value="LysR_substrate"/>
    <property type="match status" value="1"/>
</dbReference>
<dbReference type="EMBL" id="CP038439">
    <property type="protein sequence ID" value="QBX35927.1"/>
    <property type="molecule type" value="Genomic_DNA"/>
</dbReference>
<dbReference type="FunFam" id="1.10.10.10:FF:000001">
    <property type="entry name" value="LysR family transcriptional regulator"/>
    <property type="match status" value="1"/>
</dbReference>
<evidence type="ECO:0000256" key="2">
    <source>
        <dbReference type="ARBA" id="ARBA00023015"/>
    </source>
</evidence>
<dbReference type="PANTHER" id="PTHR30537">
    <property type="entry name" value="HTH-TYPE TRANSCRIPTIONAL REGULATOR"/>
    <property type="match status" value="1"/>
</dbReference>
<evidence type="ECO:0000256" key="4">
    <source>
        <dbReference type="ARBA" id="ARBA00023163"/>
    </source>
</evidence>
<protein>
    <submittedName>
        <fullName evidence="6">LysR family transcriptional regulator</fullName>
    </submittedName>
</protein>
<name>A0A4P7HR42_9RHOB</name>
<dbReference type="InterPro" id="IPR000847">
    <property type="entry name" value="LysR_HTH_N"/>
</dbReference>
<dbReference type="InterPro" id="IPR005119">
    <property type="entry name" value="LysR_subst-bd"/>
</dbReference>
<dbReference type="Pfam" id="PF00126">
    <property type="entry name" value="HTH_1"/>
    <property type="match status" value="1"/>
</dbReference>
<dbReference type="GO" id="GO:0006351">
    <property type="term" value="P:DNA-templated transcription"/>
    <property type="evidence" value="ECO:0007669"/>
    <property type="project" value="TreeGrafter"/>
</dbReference>
<dbReference type="RefSeq" id="WP_135314191.1">
    <property type="nucleotide sequence ID" value="NZ_CP038439.1"/>
</dbReference>
<dbReference type="InterPro" id="IPR036390">
    <property type="entry name" value="WH_DNA-bd_sf"/>
</dbReference>
<dbReference type="PANTHER" id="PTHR30537:SF1">
    <property type="entry name" value="HTH-TYPE TRANSCRIPTIONAL REGULATOR PGRR"/>
    <property type="match status" value="1"/>
</dbReference>
<dbReference type="InterPro" id="IPR058163">
    <property type="entry name" value="LysR-type_TF_proteobact-type"/>
</dbReference>
<keyword evidence="4" id="KW-0804">Transcription</keyword>
<reference evidence="7" key="1">
    <citation type="submission" date="2019-03" db="EMBL/GenBank/DDBJ databases">
        <authorList>
            <person name="Li J."/>
        </authorList>
    </citation>
    <scope>NUCLEOTIDE SEQUENCE [LARGE SCALE GENOMIC DNA]</scope>
    <source>
        <strain evidence="7">2251</strain>
    </source>
</reference>
<evidence type="ECO:0000313" key="7">
    <source>
        <dbReference type="Proteomes" id="UP000296374"/>
    </source>
</evidence>
<proteinExistence type="inferred from homology"/>
<dbReference type="SUPFAM" id="SSF53850">
    <property type="entry name" value="Periplasmic binding protein-like II"/>
    <property type="match status" value="1"/>
</dbReference>
<gene>
    <name evidence="6" type="ORF">E4191_15465</name>
</gene>
<keyword evidence="3" id="KW-0238">DNA-binding</keyword>
<keyword evidence="2" id="KW-0805">Transcription regulation</keyword>
<dbReference type="GO" id="GO:0003700">
    <property type="term" value="F:DNA-binding transcription factor activity"/>
    <property type="evidence" value="ECO:0007669"/>
    <property type="project" value="InterPro"/>
</dbReference>
<dbReference type="InterPro" id="IPR036388">
    <property type="entry name" value="WH-like_DNA-bd_sf"/>
</dbReference>
<dbReference type="PROSITE" id="PS50931">
    <property type="entry name" value="HTH_LYSR"/>
    <property type="match status" value="1"/>
</dbReference>
<dbReference type="GO" id="GO:0043565">
    <property type="term" value="F:sequence-specific DNA binding"/>
    <property type="evidence" value="ECO:0007669"/>
    <property type="project" value="TreeGrafter"/>
</dbReference>
<organism evidence="6 7">
    <name type="scientific">Paracoccus liaowanqingii</name>
    <dbReference type="NCBI Taxonomy" id="2560053"/>
    <lineage>
        <taxon>Bacteria</taxon>
        <taxon>Pseudomonadati</taxon>
        <taxon>Pseudomonadota</taxon>
        <taxon>Alphaproteobacteria</taxon>
        <taxon>Rhodobacterales</taxon>
        <taxon>Paracoccaceae</taxon>
        <taxon>Paracoccus</taxon>
    </lineage>
</organism>
<accession>A0A4P7HR42</accession>
<feature type="domain" description="HTH lysR-type" evidence="5">
    <location>
        <begin position="2"/>
        <end position="59"/>
    </location>
</feature>
<evidence type="ECO:0000259" key="5">
    <source>
        <dbReference type="PROSITE" id="PS50931"/>
    </source>
</evidence>
<dbReference type="PRINTS" id="PR00039">
    <property type="entry name" value="HTHLYSR"/>
</dbReference>
<dbReference type="SUPFAM" id="SSF46785">
    <property type="entry name" value="Winged helix' DNA-binding domain"/>
    <property type="match status" value="1"/>
</dbReference>
<dbReference type="CDD" id="cd08474">
    <property type="entry name" value="PBP2_CrgA_like_5"/>
    <property type="match status" value="1"/>
</dbReference>
<dbReference type="AlphaFoldDB" id="A0A4P7HR42"/>
<dbReference type="KEGG" id="plia:E4191_15465"/>
<sequence>MIDLNLLLLFRAVAEEANFRAAADRLGVTRSAVSQGIRRLEDSLGVALLLRTTRSVRLTEAGVELQAALARPLTEILGTLDSLGAEDCPRGLLRIAATSIAEPFLSGPLIARFAEAHPRITLDITVTDAEFDIVAAGFDAGVRLGEVIEQDMIAVPVGGPQREAVVASPAYLAAQGVPDHPRDLVHHRCIGWRPAPNTAPYRWEFAEDGRPFDVAVDPQICTNDLRLMMRTALNGGGITFAPLQTLQPHLDSGELVSLLEEFLPSFPGFYLYFPQRRNMAPKLRALVAHVRGSR</sequence>
<dbReference type="Gene3D" id="1.10.10.10">
    <property type="entry name" value="Winged helix-like DNA-binding domain superfamily/Winged helix DNA-binding domain"/>
    <property type="match status" value="1"/>
</dbReference>
<dbReference type="Gene3D" id="3.40.190.290">
    <property type="match status" value="1"/>
</dbReference>
<evidence type="ECO:0000313" key="6">
    <source>
        <dbReference type="EMBL" id="QBX35927.1"/>
    </source>
</evidence>